<protein>
    <recommendedName>
        <fullName evidence="11">G-protein coupled receptors family 1 profile domain-containing protein</fullName>
    </recommendedName>
</protein>
<keyword evidence="13" id="KW-1185">Reference proteome</keyword>
<evidence type="ECO:0000256" key="3">
    <source>
        <dbReference type="ARBA" id="ARBA00022692"/>
    </source>
</evidence>
<comment type="subcellular location">
    <subcellularLocation>
        <location evidence="1">Cell membrane</location>
        <topology evidence="1">Multi-pass membrane protein</topology>
    </subcellularLocation>
</comment>
<feature type="transmembrane region" description="Helical" evidence="10">
    <location>
        <begin position="122"/>
        <end position="144"/>
    </location>
</feature>
<evidence type="ECO:0000259" key="11">
    <source>
        <dbReference type="PROSITE" id="PS50262"/>
    </source>
</evidence>
<keyword evidence="6 10" id="KW-0472">Membrane</keyword>
<evidence type="ECO:0000256" key="4">
    <source>
        <dbReference type="ARBA" id="ARBA00022989"/>
    </source>
</evidence>
<feature type="transmembrane region" description="Helical" evidence="10">
    <location>
        <begin position="12"/>
        <end position="33"/>
    </location>
</feature>
<dbReference type="Gene3D" id="1.20.1070.10">
    <property type="entry name" value="Rhodopsin 7-helix transmembrane proteins"/>
    <property type="match status" value="1"/>
</dbReference>
<keyword evidence="4 10" id="KW-1133">Transmembrane helix</keyword>
<feature type="domain" description="G-protein coupled receptors family 1 profile" evidence="11">
    <location>
        <begin position="22"/>
        <end position="288"/>
    </location>
</feature>
<comment type="caution">
    <text evidence="12">The sequence shown here is derived from an EMBL/GenBank/DDBJ whole genome shotgun (WGS) entry which is preliminary data.</text>
</comment>
<keyword evidence="3 9" id="KW-0812">Transmembrane</keyword>
<dbReference type="SUPFAM" id="SSF81321">
    <property type="entry name" value="Family A G protein-coupled receptor-like"/>
    <property type="match status" value="1"/>
</dbReference>
<evidence type="ECO:0000256" key="2">
    <source>
        <dbReference type="ARBA" id="ARBA00022475"/>
    </source>
</evidence>
<dbReference type="Proteomes" id="UP001642483">
    <property type="component" value="Unassembled WGS sequence"/>
</dbReference>
<evidence type="ECO:0000256" key="5">
    <source>
        <dbReference type="ARBA" id="ARBA00023040"/>
    </source>
</evidence>
<gene>
    <name evidence="12" type="ORF">CVLEPA_LOCUS11364</name>
</gene>
<evidence type="ECO:0000256" key="7">
    <source>
        <dbReference type="ARBA" id="ARBA00023170"/>
    </source>
</evidence>
<proteinExistence type="inferred from homology"/>
<feature type="transmembrane region" description="Helical" evidence="10">
    <location>
        <begin position="82"/>
        <end position="101"/>
    </location>
</feature>
<evidence type="ECO:0000256" key="10">
    <source>
        <dbReference type="SAM" id="Phobius"/>
    </source>
</evidence>
<feature type="transmembrane region" description="Helical" evidence="10">
    <location>
        <begin position="40"/>
        <end position="62"/>
    </location>
</feature>
<evidence type="ECO:0000256" key="8">
    <source>
        <dbReference type="ARBA" id="ARBA00023224"/>
    </source>
</evidence>
<keyword evidence="7 9" id="KW-0675">Receptor</keyword>
<evidence type="ECO:0000256" key="1">
    <source>
        <dbReference type="ARBA" id="ARBA00004651"/>
    </source>
</evidence>
<keyword evidence="2" id="KW-1003">Cell membrane</keyword>
<evidence type="ECO:0000313" key="13">
    <source>
        <dbReference type="Proteomes" id="UP001642483"/>
    </source>
</evidence>
<evidence type="ECO:0000313" key="12">
    <source>
        <dbReference type="EMBL" id="CAK8681129.1"/>
    </source>
</evidence>
<organism evidence="12 13">
    <name type="scientific">Clavelina lepadiformis</name>
    <name type="common">Light-bulb sea squirt</name>
    <name type="synonym">Ascidia lepadiformis</name>
    <dbReference type="NCBI Taxonomy" id="159417"/>
    <lineage>
        <taxon>Eukaryota</taxon>
        <taxon>Metazoa</taxon>
        <taxon>Chordata</taxon>
        <taxon>Tunicata</taxon>
        <taxon>Ascidiacea</taxon>
        <taxon>Aplousobranchia</taxon>
        <taxon>Clavelinidae</taxon>
        <taxon>Clavelina</taxon>
    </lineage>
</organism>
<keyword evidence="5 9" id="KW-0297">G-protein coupled receptor</keyword>
<feature type="transmembrane region" description="Helical" evidence="10">
    <location>
        <begin position="269"/>
        <end position="291"/>
    </location>
</feature>
<sequence>MINPIYPAGVLLYLIMVIGLIGNSIVLFVLICLTKSWCTSTIYIVNLAVADTLFLLSTPFIAQTILNDYEWSFGSSMCSFTYYWATFTMYAGVYFVTGMGIERWMAVVHPFSLAKYRTCRKTVIVCASIWCSAALLALPDHFYIQILPESYHNRTSNDTVYIMSCDFYVPESNPNELQILGAINFVKFVMGFLLPLTTLCILYREIVKAVRKNLISGKVSKSKVTYMASCIVISFFVLWLPEKACCFVFAILFWSGNTSILFGDEIKIIYSYAFCLAWIHSCFNPMAYGFLTTRFREKATVAFARRSSNAASLHISSKYPTN</sequence>
<evidence type="ECO:0000256" key="6">
    <source>
        <dbReference type="ARBA" id="ARBA00023136"/>
    </source>
</evidence>
<feature type="transmembrane region" description="Helical" evidence="10">
    <location>
        <begin position="224"/>
        <end position="254"/>
    </location>
</feature>
<dbReference type="InterPro" id="IPR000276">
    <property type="entry name" value="GPCR_Rhodpsn"/>
</dbReference>
<comment type="similarity">
    <text evidence="9">Belongs to the G-protein coupled receptor 1 family.</text>
</comment>
<dbReference type="PANTHER" id="PTHR24229">
    <property type="entry name" value="NEUROPEPTIDES RECEPTOR"/>
    <property type="match status" value="1"/>
</dbReference>
<dbReference type="PROSITE" id="PS00237">
    <property type="entry name" value="G_PROTEIN_RECEP_F1_1"/>
    <property type="match status" value="1"/>
</dbReference>
<dbReference type="PRINTS" id="PR00237">
    <property type="entry name" value="GPCRRHODOPSN"/>
</dbReference>
<feature type="transmembrane region" description="Helical" evidence="10">
    <location>
        <begin position="179"/>
        <end position="203"/>
    </location>
</feature>
<name>A0ABP0FNB5_CLALP</name>
<reference evidence="12 13" key="1">
    <citation type="submission" date="2024-02" db="EMBL/GenBank/DDBJ databases">
        <authorList>
            <person name="Daric V."/>
            <person name="Darras S."/>
        </authorList>
    </citation>
    <scope>NUCLEOTIDE SEQUENCE [LARGE SCALE GENOMIC DNA]</scope>
</reference>
<dbReference type="Pfam" id="PF00001">
    <property type="entry name" value="7tm_1"/>
    <property type="match status" value="1"/>
</dbReference>
<keyword evidence="8 9" id="KW-0807">Transducer</keyword>
<evidence type="ECO:0000256" key="9">
    <source>
        <dbReference type="RuleBase" id="RU000688"/>
    </source>
</evidence>
<dbReference type="InterPro" id="IPR017452">
    <property type="entry name" value="GPCR_Rhodpsn_7TM"/>
</dbReference>
<dbReference type="PANTHER" id="PTHR24229:SF40">
    <property type="entry name" value="ALLATOSTATIN C RECEPTOR 1-RELATED"/>
    <property type="match status" value="1"/>
</dbReference>
<dbReference type="EMBL" id="CAWYQH010000079">
    <property type="protein sequence ID" value="CAK8681129.1"/>
    <property type="molecule type" value="Genomic_DNA"/>
</dbReference>
<accession>A0ABP0FNB5</accession>
<dbReference type="PROSITE" id="PS50262">
    <property type="entry name" value="G_PROTEIN_RECEP_F1_2"/>
    <property type="match status" value="1"/>
</dbReference>